<evidence type="ECO:0000313" key="2">
    <source>
        <dbReference type="Proteomes" id="UP001153678"/>
    </source>
</evidence>
<dbReference type="EMBL" id="CAMKVN010019096">
    <property type="protein sequence ID" value="CAI2198625.1"/>
    <property type="molecule type" value="Genomic_DNA"/>
</dbReference>
<proteinExistence type="predicted"/>
<protein>
    <submittedName>
        <fullName evidence="1">7290_t:CDS:1</fullName>
    </submittedName>
</protein>
<keyword evidence="2" id="KW-1185">Reference proteome</keyword>
<comment type="caution">
    <text evidence="1">The sequence shown here is derived from an EMBL/GenBank/DDBJ whole genome shotgun (WGS) entry which is preliminary data.</text>
</comment>
<sequence length="112" mass="13206">MNIQSLNETELVDKKNTHAKTSWIWNYWNEEVHEIQGEQRQVIVCKVIDDIHQTPCGKIYIQSRGSTGNAITHLRNQHDINKNGKINKSDNLEKQDVIVHRRQYSEKKQQEL</sequence>
<organism evidence="1 2">
    <name type="scientific">Funneliformis geosporum</name>
    <dbReference type="NCBI Taxonomy" id="1117311"/>
    <lineage>
        <taxon>Eukaryota</taxon>
        <taxon>Fungi</taxon>
        <taxon>Fungi incertae sedis</taxon>
        <taxon>Mucoromycota</taxon>
        <taxon>Glomeromycotina</taxon>
        <taxon>Glomeromycetes</taxon>
        <taxon>Glomerales</taxon>
        <taxon>Glomeraceae</taxon>
        <taxon>Funneliformis</taxon>
    </lineage>
</organism>
<evidence type="ECO:0000313" key="1">
    <source>
        <dbReference type="EMBL" id="CAI2198625.1"/>
    </source>
</evidence>
<name>A0A9W4X6J8_9GLOM</name>
<dbReference type="OrthoDB" id="2425525at2759"/>
<dbReference type="AlphaFoldDB" id="A0A9W4X6J8"/>
<gene>
    <name evidence="1" type="ORF">FWILDA_LOCUS18666</name>
</gene>
<dbReference type="Proteomes" id="UP001153678">
    <property type="component" value="Unassembled WGS sequence"/>
</dbReference>
<reference evidence="1" key="1">
    <citation type="submission" date="2022-08" db="EMBL/GenBank/DDBJ databases">
        <authorList>
            <person name="Kallberg Y."/>
            <person name="Tangrot J."/>
            <person name="Rosling A."/>
        </authorList>
    </citation>
    <scope>NUCLEOTIDE SEQUENCE</scope>
    <source>
        <strain evidence="1">Wild A</strain>
    </source>
</reference>
<feature type="non-terminal residue" evidence="1">
    <location>
        <position position="112"/>
    </location>
</feature>
<accession>A0A9W4X6J8</accession>